<dbReference type="GO" id="GO:0032922">
    <property type="term" value="P:circadian regulation of gene expression"/>
    <property type="evidence" value="ECO:0007669"/>
    <property type="project" value="Ensembl"/>
</dbReference>
<dbReference type="SUPFAM" id="SSF158457">
    <property type="entry name" value="Orange domain-like"/>
    <property type="match status" value="1"/>
</dbReference>
<dbReference type="InterPro" id="IPR036638">
    <property type="entry name" value="HLH_DNA-bd_sf"/>
</dbReference>
<evidence type="ECO:0000256" key="9">
    <source>
        <dbReference type="ARBA" id="ARBA00023163"/>
    </source>
</evidence>
<dbReference type="GO" id="GO:0042826">
    <property type="term" value="F:histone deacetylase binding"/>
    <property type="evidence" value="ECO:0007669"/>
    <property type="project" value="Ensembl"/>
</dbReference>
<dbReference type="GO" id="GO:0043426">
    <property type="term" value="F:MRF binding"/>
    <property type="evidence" value="ECO:0007669"/>
    <property type="project" value="Ensembl"/>
</dbReference>
<dbReference type="Ensembl" id="ENSTGUT00000021464.1">
    <property type="protein sequence ID" value="ENSTGUP00000035126.1"/>
    <property type="gene ID" value="ENSTGUG00000012230.2"/>
</dbReference>
<feature type="domain" description="Orange" evidence="13">
    <location>
        <begin position="167"/>
        <end position="202"/>
    </location>
</feature>
<dbReference type="SUPFAM" id="SSF47459">
    <property type="entry name" value="HLH, helix-loop-helix DNA-binding domain"/>
    <property type="match status" value="1"/>
</dbReference>
<keyword evidence="10" id="KW-0539">Nucleus</keyword>
<feature type="region of interest" description="Disordered" evidence="11">
    <location>
        <begin position="210"/>
        <end position="247"/>
    </location>
</feature>
<keyword evidence="8" id="KW-0238">DNA-binding</keyword>
<feature type="region of interest" description="Disordered" evidence="11">
    <location>
        <begin position="113"/>
        <end position="157"/>
    </location>
</feature>
<keyword evidence="4" id="KW-1017">Isopeptide bond</keyword>
<dbReference type="FunCoup" id="A0A674HLK2">
    <property type="interactions" value="81"/>
</dbReference>
<keyword evidence="9" id="KW-0804">Transcription</keyword>
<evidence type="ECO:0000256" key="4">
    <source>
        <dbReference type="ARBA" id="ARBA00022499"/>
    </source>
</evidence>
<keyword evidence="6" id="KW-0805">Transcription regulation</keyword>
<evidence type="ECO:0000256" key="7">
    <source>
        <dbReference type="ARBA" id="ARBA00023108"/>
    </source>
</evidence>
<keyword evidence="7" id="KW-0090">Biological rhythms</keyword>
<reference evidence="14 15" key="1">
    <citation type="journal article" date="2010" name="Nature">
        <title>The genome of a songbird.</title>
        <authorList>
            <person name="Warren W.C."/>
            <person name="Clayton D.F."/>
            <person name="Ellegren H."/>
            <person name="Arnold A.P."/>
            <person name="Hillier L.W."/>
            <person name="Kunstner A."/>
            <person name="Searle S."/>
            <person name="White S."/>
            <person name="Vilella A.J."/>
            <person name="Fairley S."/>
            <person name="Heger A."/>
            <person name="Kong L."/>
            <person name="Ponting C.P."/>
            <person name="Jarvis E.D."/>
            <person name="Mello C.V."/>
            <person name="Minx P."/>
            <person name="Lovell P."/>
            <person name="Velho T.A."/>
            <person name="Ferris M."/>
            <person name="Balakrishnan C.N."/>
            <person name="Sinha S."/>
            <person name="Blatti C."/>
            <person name="London S.E."/>
            <person name="Li Y."/>
            <person name="Lin Y.C."/>
            <person name="George J."/>
            <person name="Sweedler J."/>
            <person name="Southey B."/>
            <person name="Gunaratne P."/>
            <person name="Watson M."/>
            <person name="Nam K."/>
            <person name="Backstrom N."/>
            <person name="Smeds L."/>
            <person name="Nabholz B."/>
            <person name="Itoh Y."/>
            <person name="Whitney O."/>
            <person name="Pfenning A.R."/>
            <person name="Howard J."/>
            <person name="Volker M."/>
            <person name="Skinner B.M."/>
            <person name="Griffin D.K."/>
            <person name="Ye L."/>
            <person name="McLaren W.M."/>
            <person name="Flicek P."/>
            <person name="Quesada V."/>
            <person name="Velasco G."/>
            <person name="Lopez-Otin C."/>
            <person name="Puente X.S."/>
            <person name="Olender T."/>
            <person name="Lancet D."/>
            <person name="Smit A.F."/>
            <person name="Hubley R."/>
            <person name="Konkel M.K."/>
            <person name="Walker J.A."/>
            <person name="Batzer M.A."/>
            <person name="Gu W."/>
            <person name="Pollock D.D."/>
            <person name="Chen L."/>
            <person name="Cheng Z."/>
            <person name="Eichler E.E."/>
            <person name="Stapley J."/>
            <person name="Slate J."/>
            <person name="Ekblom R."/>
            <person name="Birkhead T."/>
            <person name="Burke T."/>
            <person name="Burt D."/>
            <person name="Scharff C."/>
            <person name="Adam I."/>
            <person name="Richard H."/>
            <person name="Sultan M."/>
            <person name="Soldatov A."/>
            <person name="Lehrach H."/>
            <person name="Edwards S.V."/>
            <person name="Yang S.P."/>
            <person name="Li X."/>
            <person name="Graves T."/>
            <person name="Fulton L."/>
            <person name="Nelson J."/>
            <person name="Chinwalla A."/>
            <person name="Hou S."/>
            <person name="Mardis E.R."/>
            <person name="Wilson R.K."/>
        </authorList>
    </citation>
    <scope>NUCLEOTIDE SEQUENCE [LARGE SCALE GENOMIC DNA]</scope>
</reference>
<keyword evidence="3" id="KW-0678">Repressor</keyword>
<evidence type="ECO:0000256" key="10">
    <source>
        <dbReference type="ARBA" id="ARBA00023242"/>
    </source>
</evidence>
<dbReference type="GO" id="GO:0070888">
    <property type="term" value="F:E-box binding"/>
    <property type="evidence" value="ECO:0007669"/>
    <property type="project" value="Ensembl"/>
</dbReference>
<proteinExistence type="predicted"/>
<dbReference type="Pfam" id="PF07527">
    <property type="entry name" value="Hairy_orange"/>
    <property type="match status" value="1"/>
</dbReference>
<dbReference type="Gene3D" id="6.10.250.980">
    <property type="match status" value="1"/>
</dbReference>
<evidence type="ECO:0000313" key="15">
    <source>
        <dbReference type="Proteomes" id="UP000007754"/>
    </source>
</evidence>
<dbReference type="GO" id="GO:0061629">
    <property type="term" value="F:RNA polymerase II-specific DNA-binding transcription factor binding"/>
    <property type="evidence" value="ECO:0007669"/>
    <property type="project" value="Ensembl"/>
</dbReference>
<dbReference type="GO" id="GO:0010944">
    <property type="term" value="P:negative regulation of transcription by competitive promoter binding"/>
    <property type="evidence" value="ECO:0007669"/>
    <property type="project" value="Ensembl"/>
</dbReference>
<dbReference type="Proteomes" id="UP000007754">
    <property type="component" value="Chromosome 1A"/>
</dbReference>
<dbReference type="PROSITE" id="PS51054">
    <property type="entry name" value="ORANGE"/>
    <property type="match status" value="1"/>
</dbReference>
<evidence type="ECO:0000256" key="5">
    <source>
        <dbReference type="ARBA" id="ARBA00022843"/>
    </source>
</evidence>
<dbReference type="PROSITE" id="PS50888">
    <property type="entry name" value="BHLH"/>
    <property type="match status" value="1"/>
</dbReference>
<dbReference type="Pfam" id="PF00010">
    <property type="entry name" value="HLH"/>
    <property type="match status" value="1"/>
</dbReference>
<feature type="compositionally biased region" description="Low complexity" evidence="11">
    <location>
        <begin position="223"/>
        <end position="232"/>
    </location>
</feature>
<dbReference type="PANTHER" id="PTHR10985">
    <property type="entry name" value="BASIC HELIX-LOOP-HELIX TRANSCRIPTION FACTOR, HES-RELATED"/>
    <property type="match status" value="1"/>
</dbReference>
<dbReference type="GO" id="GO:0046982">
    <property type="term" value="F:protein heterodimerization activity"/>
    <property type="evidence" value="ECO:0007669"/>
    <property type="project" value="Ensembl"/>
</dbReference>
<dbReference type="GO" id="GO:0042803">
    <property type="term" value="F:protein homodimerization activity"/>
    <property type="evidence" value="ECO:0007669"/>
    <property type="project" value="Ensembl"/>
</dbReference>
<keyword evidence="15" id="KW-1185">Reference proteome</keyword>
<evidence type="ECO:0000256" key="1">
    <source>
        <dbReference type="ARBA" id="ARBA00004123"/>
    </source>
</evidence>
<feature type="region of interest" description="Disordered" evidence="11">
    <location>
        <begin position="450"/>
        <end position="487"/>
    </location>
</feature>
<name>A0A674HLK2_TAEGU</name>
<evidence type="ECO:0000256" key="3">
    <source>
        <dbReference type="ARBA" id="ARBA00022491"/>
    </source>
</evidence>
<feature type="domain" description="BHLH" evidence="12">
    <location>
        <begin position="44"/>
        <end position="99"/>
    </location>
</feature>
<evidence type="ECO:0000259" key="13">
    <source>
        <dbReference type="PROSITE" id="PS51054"/>
    </source>
</evidence>
<feature type="compositionally biased region" description="Low complexity" evidence="11">
    <location>
        <begin position="285"/>
        <end position="298"/>
    </location>
</feature>
<protein>
    <submittedName>
        <fullName evidence="14">Basic helix-loop-helix family member e41</fullName>
    </submittedName>
</protein>
<evidence type="ECO:0000256" key="2">
    <source>
        <dbReference type="ARBA" id="ARBA00004496"/>
    </source>
</evidence>
<reference evidence="14" key="2">
    <citation type="submission" date="2025-08" db="UniProtKB">
        <authorList>
            <consortium name="Ensembl"/>
        </authorList>
    </citation>
    <scope>IDENTIFICATION</scope>
</reference>
<organism evidence="14 15">
    <name type="scientific">Taeniopygia guttata</name>
    <name type="common">Zebra finch</name>
    <name type="synonym">Poephila guttata</name>
    <dbReference type="NCBI Taxonomy" id="59729"/>
    <lineage>
        <taxon>Eukaryota</taxon>
        <taxon>Metazoa</taxon>
        <taxon>Chordata</taxon>
        <taxon>Craniata</taxon>
        <taxon>Vertebrata</taxon>
        <taxon>Euteleostomi</taxon>
        <taxon>Archelosauria</taxon>
        <taxon>Archosauria</taxon>
        <taxon>Dinosauria</taxon>
        <taxon>Saurischia</taxon>
        <taxon>Theropoda</taxon>
        <taxon>Coelurosauria</taxon>
        <taxon>Aves</taxon>
        <taxon>Neognathae</taxon>
        <taxon>Neoaves</taxon>
        <taxon>Telluraves</taxon>
        <taxon>Australaves</taxon>
        <taxon>Passeriformes</taxon>
        <taxon>Passeroidea</taxon>
        <taxon>Estrildidae</taxon>
        <taxon>Estrildinae</taxon>
        <taxon>Taeniopygia</taxon>
    </lineage>
</organism>
<dbReference type="GeneTree" id="ENSGT00940000161014"/>
<sequence length="487" mass="50557">MDEGISRLPERQLLEHRDFIGLDYPALYMCKPKRGVKRDESKETYKLPHRLIEKKRRDRINECIAQLKDLLPEHLKLTTLGHLEKAVVLELTLKHLKALTALTEQQHQKIIALQNGKRGPGRTGGGQGEARSGAPHAGAAGKRCPRSVSPAGERSMKSPVQADLDAFHSGFQTCAKEVLQYLSRFESWTPREQRCAQLLGHLHSISSQFLPGPQLLSPPPGPLSKGSTSSSSPPAPPCAPGHKPEGQANCVPVIQRTHAAELSAETDTDTDSGYGGEGEARPERGPAAAAGGALPALAIKQEPSGDEVPPAPKRLKLDRGGSPMPVPPGLAARGAEAAAAAAAAAALVRPDAALLGSLMALGAGGGGAPFGQPAAAPFCLPFYFISPSAAAAYMQPFLDKSSLEKYLYPAAPIPLLYPGIPAQAAAAAAAAAASFPCLSSVLGPEKAAAAATGLPPTPHLPHPFAAAAEPGEEPEPAAAEEPGAEGP</sequence>
<dbReference type="GO" id="GO:0001227">
    <property type="term" value="F:DNA-binding transcription repressor activity, RNA polymerase II-specific"/>
    <property type="evidence" value="ECO:0007669"/>
    <property type="project" value="Ensembl"/>
</dbReference>
<evidence type="ECO:0000256" key="6">
    <source>
        <dbReference type="ARBA" id="ARBA00023015"/>
    </source>
</evidence>
<dbReference type="AlphaFoldDB" id="A0A674HLK2"/>
<dbReference type="SMART" id="SM00353">
    <property type="entry name" value="HLH"/>
    <property type="match status" value="1"/>
</dbReference>
<feature type="region of interest" description="Disordered" evidence="11">
    <location>
        <begin position="261"/>
        <end position="321"/>
    </location>
</feature>
<keyword evidence="5" id="KW-0832">Ubl conjugation</keyword>
<comment type="subcellular location">
    <subcellularLocation>
        <location evidence="2">Cytoplasm</location>
    </subcellularLocation>
    <subcellularLocation>
        <location evidence="1">Nucleus</location>
    </subcellularLocation>
</comment>
<dbReference type="InterPro" id="IPR003650">
    <property type="entry name" value="Orange_dom"/>
</dbReference>
<evidence type="ECO:0000256" key="8">
    <source>
        <dbReference type="ARBA" id="ARBA00023125"/>
    </source>
</evidence>
<dbReference type="InParanoid" id="A0A674HLK2"/>
<dbReference type="Gene3D" id="4.10.280.10">
    <property type="entry name" value="Helix-loop-helix DNA-binding domain"/>
    <property type="match status" value="1"/>
</dbReference>
<evidence type="ECO:0000256" key="11">
    <source>
        <dbReference type="SAM" id="MobiDB-lite"/>
    </source>
</evidence>
<dbReference type="GO" id="GO:0005634">
    <property type="term" value="C:nucleus"/>
    <property type="evidence" value="ECO:0007669"/>
    <property type="project" value="UniProtKB-SubCell"/>
</dbReference>
<accession>A0A674HLK2</accession>
<reference evidence="14" key="3">
    <citation type="submission" date="2025-09" db="UniProtKB">
        <authorList>
            <consortium name="Ensembl"/>
        </authorList>
    </citation>
    <scope>IDENTIFICATION</scope>
</reference>
<evidence type="ECO:0000313" key="14">
    <source>
        <dbReference type="Ensembl" id="ENSTGUP00000035126.1"/>
    </source>
</evidence>
<dbReference type="CDD" id="cd19750">
    <property type="entry name" value="bHLH-O_DEC2"/>
    <property type="match status" value="1"/>
</dbReference>
<dbReference type="GO" id="GO:0010832">
    <property type="term" value="P:negative regulation of myotube differentiation"/>
    <property type="evidence" value="ECO:0007669"/>
    <property type="project" value="Ensembl"/>
</dbReference>
<gene>
    <name evidence="14" type="primary">BHLHE41</name>
</gene>
<dbReference type="InterPro" id="IPR011598">
    <property type="entry name" value="bHLH_dom"/>
</dbReference>
<dbReference type="InterPro" id="IPR050370">
    <property type="entry name" value="HES_HEY"/>
</dbReference>
<evidence type="ECO:0000259" key="12">
    <source>
        <dbReference type="PROSITE" id="PS50888"/>
    </source>
</evidence>
<dbReference type="FunFam" id="4.10.280.10:FF:000020">
    <property type="entry name" value="class E basic helix-loop-helix protein 40"/>
    <property type="match status" value="1"/>
</dbReference>
<dbReference type="SMART" id="SM00511">
    <property type="entry name" value="ORANGE"/>
    <property type="match status" value="1"/>
</dbReference>
<dbReference type="GO" id="GO:0005737">
    <property type="term" value="C:cytoplasm"/>
    <property type="evidence" value="ECO:0007669"/>
    <property type="project" value="UniProtKB-SubCell"/>
</dbReference>
<dbReference type="OMA" id="MDEGIPR"/>